<evidence type="ECO:0000256" key="10">
    <source>
        <dbReference type="ARBA" id="ARBA00023136"/>
    </source>
</evidence>
<protein>
    <submittedName>
        <fullName evidence="14">Uncharacterized protein</fullName>
    </submittedName>
</protein>
<dbReference type="InterPro" id="IPR001734">
    <property type="entry name" value="Na/solute_symporter"/>
</dbReference>
<dbReference type="EMBL" id="JYFE01000041">
    <property type="protein sequence ID" value="KIT15942.1"/>
    <property type="molecule type" value="Genomic_DNA"/>
</dbReference>
<evidence type="ECO:0000313" key="14">
    <source>
        <dbReference type="EMBL" id="KIT15942.1"/>
    </source>
</evidence>
<evidence type="ECO:0000256" key="3">
    <source>
        <dbReference type="ARBA" id="ARBA00022448"/>
    </source>
</evidence>
<evidence type="ECO:0000256" key="4">
    <source>
        <dbReference type="ARBA" id="ARBA00022475"/>
    </source>
</evidence>
<dbReference type="InterPro" id="IPR038377">
    <property type="entry name" value="Na/Glc_symporter_sf"/>
</dbReference>
<dbReference type="GO" id="GO:0005886">
    <property type="term" value="C:plasma membrane"/>
    <property type="evidence" value="ECO:0007669"/>
    <property type="project" value="UniProtKB-SubCell"/>
</dbReference>
<feature type="transmembrane region" description="Helical" evidence="13">
    <location>
        <begin position="392"/>
        <end position="425"/>
    </location>
</feature>
<feature type="transmembrane region" description="Helical" evidence="13">
    <location>
        <begin position="335"/>
        <end position="354"/>
    </location>
</feature>
<feature type="transmembrane region" description="Helical" evidence="13">
    <location>
        <begin position="189"/>
        <end position="208"/>
    </location>
</feature>
<comment type="subcellular location">
    <subcellularLocation>
        <location evidence="1">Cell membrane</location>
        <topology evidence="1">Multi-pass membrane protein</topology>
    </subcellularLocation>
</comment>
<dbReference type="Gene3D" id="1.20.1730.10">
    <property type="entry name" value="Sodium/glucose cotransporter"/>
    <property type="match status" value="1"/>
</dbReference>
<keyword evidence="10 13" id="KW-0472">Membrane</keyword>
<reference evidence="14 15" key="1">
    <citation type="submission" date="2015-02" db="EMBL/GenBank/DDBJ databases">
        <title>Genome Sequence of Jannaschia aquimarina DSM28248, a member of the Roseobacter clade.</title>
        <authorList>
            <person name="Voget S."/>
            <person name="Daniel R."/>
        </authorList>
    </citation>
    <scope>NUCLEOTIDE SEQUENCE [LARGE SCALE GENOMIC DNA]</scope>
    <source>
        <strain evidence="14 15">GSW-M26</strain>
    </source>
</reference>
<evidence type="ECO:0000256" key="11">
    <source>
        <dbReference type="ARBA" id="ARBA00023201"/>
    </source>
</evidence>
<evidence type="ECO:0000256" key="2">
    <source>
        <dbReference type="ARBA" id="ARBA00006434"/>
    </source>
</evidence>
<evidence type="ECO:0000256" key="9">
    <source>
        <dbReference type="ARBA" id="ARBA00023065"/>
    </source>
</evidence>
<keyword evidence="6" id="KW-0769">Symport</keyword>
<organism evidence="14 15">
    <name type="scientific">Jannaschia aquimarina</name>
    <dbReference type="NCBI Taxonomy" id="935700"/>
    <lineage>
        <taxon>Bacteria</taxon>
        <taxon>Pseudomonadati</taxon>
        <taxon>Pseudomonadota</taxon>
        <taxon>Alphaproteobacteria</taxon>
        <taxon>Rhodobacterales</taxon>
        <taxon>Roseobacteraceae</taxon>
        <taxon>Jannaschia</taxon>
    </lineage>
</organism>
<feature type="transmembrane region" description="Helical" evidence="13">
    <location>
        <begin position="360"/>
        <end position="380"/>
    </location>
</feature>
<dbReference type="AlphaFoldDB" id="A0A0D1CME5"/>
<keyword evidence="8" id="KW-0915">Sodium</keyword>
<keyword evidence="5 13" id="KW-0812">Transmembrane</keyword>
<evidence type="ECO:0000256" key="7">
    <source>
        <dbReference type="ARBA" id="ARBA00022989"/>
    </source>
</evidence>
<keyword evidence="15" id="KW-1185">Reference proteome</keyword>
<dbReference type="GO" id="GO:0015293">
    <property type="term" value="F:symporter activity"/>
    <property type="evidence" value="ECO:0007669"/>
    <property type="project" value="UniProtKB-KW"/>
</dbReference>
<evidence type="ECO:0000313" key="15">
    <source>
        <dbReference type="Proteomes" id="UP000032232"/>
    </source>
</evidence>
<evidence type="ECO:0000256" key="13">
    <source>
        <dbReference type="SAM" id="Phobius"/>
    </source>
</evidence>
<feature type="transmembrane region" description="Helical" evidence="13">
    <location>
        <begin position="78"/>
        <end position="101"/>
    </location>
</feature>
<evidence type="ECO:0000256" key="6">
    <source>
        <dbReference type="ARBA" id="ARBA00022847"/>
    </source>
</evidence>
<keyword evidence="9" id="KW-0406">Ion transport</keyword>
<dbReference type="Proteomes" id="UP000032232">
    <property type="component" value="Unassembled WGS sequence"/>
</dbReference>
<dbReference type="PROSITE" id="PS50283">
    <property type="entry name" value="NA_SOLUT_SYMP_3"/>
    <property type="match status" value="1"/>
</dbReference>
<feature type="transmembrane region" description="Helical" evidence="13">
    <location>
        <begin position="48"/>
        <end position="72"/>
    </location>
</feature>
<comment type="caution">
    <text evidence="14">The sequence shown here is derived from an EMBL/GenBank/DDBJ whole genome shotgun (WGS) entry which is preliminary data.</text>
</comment>
<keyword evidence="11" id="KW-0739">Sodium transport</keyword>
<evidence type="ECO:0000256" key="12">
    <source>
        <dbReference type="ARBA" id="ARBA00033708"/>
    </source>
</evidence>
<keyword evidence="4" id="KW-1003">Cell membrane</keyword>
<proteinExistence type="inferred from homology"/>
<keyword evidence="7 13" id="KW-1133">Transmembrane helix</keyword>
<feature type="transmembrane region" description="Helical" evidence="13">
    <location>
        <begin position="127"/>
        <end position="153"/>
    </location>
</feature>
<feature type="transmembrane region" description="Helical" evidence="13">
    <location>
        <begin position="260"/>
        <end position="279"/>
    </location>
</feature>
<evidence type="ECO:0000256" key="8">
    <source>
        <dbReference type="ARBA" id="ARBA00023053"/>
    </source>
</evidence>
<dbReference type="GO" id="GO:0006814">
    <property type="term" value="P:sodium ion transport"/>
    <property type="evidence" value="ECO:0007669"/>
    <property type="project" value="UniProtKB-KW"/>
</dbReference>
<comment type="similarity">
    <text evidence="2">Belongs to the sodium:solute symporter (SSF) (TC 2.A.21) family.</text>
</comment>
<evidence type="ECO:0000256" key="1">
    <source>
        <dbReference type="ARBA" id="ARBA00004651"/>
    </source>
</evidence>
<dbReference type="PATRIC" id="fig|935700.4.peg.2276"/>
<feature type="transmembrane region" description="Helical" evidence="13">
    <location>
        <begin position="220"/>
        <end position="240"/>
    </location>
</feature>
<gene>
    <name evidence="14" type="ORF">jaqu_22100</name>
</gene>
<dbReference type="PANTHER" id="PTHR48086:SF3">
    <property type="entry name" value="SODIUM_PROLINE SYMPORTER"/>
    <property type="match status" value="1"/>
</dbReference>
<evidence type="ECO:0000256" key="5">
    <source>
        <dbReference type="ARBA" id="ARBA00022692"/>
    </source>
</evidence>
<feature type="transmembrane region" description="Helical" evidence="13">
    <location>
        <begin position="6"/>
        <end position="27"/>
    </location>
</feature>
<dbReference type="InterPro" id="IPR050277">
    <property type="entry name" value="Sodium:Solute_Symporter"/>
</dbReference>
<dbReference type="OrthoDB" id="8029275at2"/>
<comment type="catalytic activity">
    <reaction evidence="12">
        <text>L-proline(in) + Na(+)(in) = L-proline(out) + Na(+)(out)</text>
        <dbReference type="Rhea" id="RHEA:28967"/>
        <dbReference type="ChEBI" id="CHEBI:29101"/>
        <dbReference type="ChEBI" id="CHEBI:60039"/>
    </reaction>
</comment>
<dbReference type="STRING" id="935700.jaqu_22100"/>
<sequence>MEFQASLIALCVLALMLLPVLASRLFALRAQEEIDPRSEFLTNEGGNGLVATLAGAVAGNIGIGSFLALFLFANQAPVIAFSVVGAYSLGLLLCAVMAPLIRRRAEANEAVGLVDLMARTHRTERLIWIWIPMAFVFVLRSAVQLGALGLIAAPVFGNAPSLAIVASAVFIAGYLLLGGYRAAVQTDIVQAGLIVICGAVLALGLPSLEGDAAPFLSFGQYEPAILVGIWLFIPWSALLAVDNWQRITIAGSTRVAQTSYAMAALVCGSLLLLMAYAGYWAPDGADMYGTFTLLAPTGMAWIATIMFVACIMSSIDTFIMPLVSTVDRSMPMRRIRLVIMTLVGLTALTAIFFSDTLDTIIAAFNSLAVFLPAAFGTLFLRAPRAKAAIGSMYVGLISVITLSSVSQSVASLVGFALAAVVYVALNLQEDGR</sequence>
<feature type="transmembrane region" description="Helical" evidence="13">
    <location>
        <begin position="159"/>
        <end position="177"/>
    </location>
</feature>
<dbReference type="PANTHER" id="PTHR48086">
    <property type="entry name" value="SODIUM/PROLINE SYMPORTER-RELATED"/>
    <property type="match status" value="1"/>
</dbReference>
<accession>A0A0D1CME5</accession>
<keyword evidence="3" id="KW-0813">Transport</keyword>
<dbReference type="RefSeq" id="WP_043919013.1">
    <property type="nucleotide sequence ID" value="NZ_FZPF01000004.1"/>
</dbReference>
<name>A0A0D1CME5_9RHOB</name>
<feature type="transmembrane region" description="Helical" evidence="13">
    <location>
        <begin position="299"/>
        <end position="323"/>
    </location>
</feature>